<comment type="caution">
    <text evidence="1">The sequence shown here is derived from an EMBL/GenBank/DDBJ whole genome shotgun (WGS) entry which is preliminary data.</text>
</comment>
<keyword evidence="2" id="KW-1185">Reference proteome</keyword>
<dbReference type="Proteomes" id="UP001469553">
    <property type="component" value="Unassembled WGS sequence"/>
</dbReference>
<protein>
    <submittedName>
        <fullName evidence="1">Uncharacterized protein</fullName>
    </submittedName>
</protein>
<accession>A0ABV0ZFD4</accession>
<evidence type="ECO:0000313" key="1">
    <source>
        <dbReference type="EMBL" id="MEQ2304943.1"/>
    </source>
</evidence>
<gene>
    <name evidence="1" type="ORF">AMECASPLE_032422</name>
</gene>
<reference evidence="1 2" key="1">
    <citation type="submission" date="2021-06" db="EMBL/GenBank/DDBJ databases">
        <authorList>
            <person name="Palmer J.M."/>
        </authorList>
    </citation>
    <scope>NUCLEOTIDE SEQUENCE [LARGE SCALE GENOMIC DNA]</scope>
    <source>
        <strain evidence="1 2">AS_MEX2019</strain>
        <tissue evidence="1">Muscle</tissue>
    </source>
</reference>
<dbReference type="EMBL" id="JAHRIP010060636">
    <property type="protein sequence ID" value="MEQ2304943.1"/>
    <property type="molecule type" value="Genomic_DNA"/>
</dbReference>
<organism evidence="1 2">
    <name type="scientific">Ameca splendens</name>
    <dbReference type="NCBI Taxonomy" id="208324"/>
    <lineage>
        <taxon>Eukaryota</taxon>
        <taxon>Metazoa</taxon>
        <taxon>Chordata</taxon>
        <taxon>Craniata</taxon>
        <taxon>Vertebrata</taxon>
        <taxon>Euteleostomi</taxon>
        <taxon>Actinopterygii</taxon>
        <taxon>Neopterygii</taxon>
        <taxon>Teleostei</taxon>
        <taxon>Neoteleostei</taxon>
        <taxon>Acanthomorphata</taxon>
        <taxon>Ovalentaria</taxon>
        <taxon>Atherinomorphae</taxon>
        <taxon>Cyprinodontiformes</taxon>
        <taxon>Goodeidae</taxon>
        <taxon>Ameca</taxon>
    </lineage>
</organism>
<name>A0ABV0ZFD4_9TELE</name>
<sequence>MARWPEDLRLRLRFTFQQNNGPKSTVRSTMGWFRPVLEGRCPATFKCDPISQMAELRPQQSNKFYRSRWVQFYSDKISGNTGSPWNTALVLGKDSCIKTLQGCIHSFEGNLCFSLL</sequence>
<proteinExistence type="predicted"/>
<evidence type="ECO:0000313" key="2">
    <source>
        <dbReference type="Proteomes" id="UP001469553"/>
    </source>
</evidence>